<dbReference type="GO" id="GO:1990281">
    <property type="term" value="C:efflux pump complex"/>
    <property type="evidence" value="ECO:0007669"/>
    <property type="project" value="TreeGrafter"/>
</dbReference>
<feature type="domain" description="ABC3 transporter permease C-terminal" evidence="9">
    <location>
        <begin position="562"/>
        <end position="679"/>
    </location>
</feature>
<evidence type="ECO:0000259" key="9">
    <source>
        <dbReference type="Pfam" id="PF02687"/>
    </source>
</evidence>
<evidence type="ECO:0000256" key="6">
    <source>
        <dbReference type="ARBA" id="ARBA00023136"/>
    </source>
</evidence>
<evidence type="ECO:0000313" key="13">
    <source>
        <dbReference type="Proteomes" id="UP000318554"/>
    </source>
</evidence>
<dbReference type="GO" id="GO:0005886">
    <property type="term" value="C:plasma membrane"/>
    <property type="evidence" value="ECO:0007669"/>
    <property type="project" value="UniProtKB-SubCell"/>
</dbReference>
<evidence type="ECO:0000256" key="2">
    <source>
        <dbReference type="ARBA" id="ARBA00009477"/>
    </source>
</evidence>
<dbReference type="InterPro" id="IPR003838">
    <property type="entry name" value="ABC3_permease_C"/>
</dbReference>
<dbReference type="AlphaFoldDB" id="A0A554W9X9"/>
<comment type="caution">
    <text evidence="12">The sequence shown here is derived from an EMBL/GenBank/DDBJ whole genome shotgun (WGS) entry which is preliminary data.</text>
</comment>
<gene>
    <name evidence="12" type="primary">lolE_2</name>
    <name evidence="12" type="ORF">Taqua_02406</name>
</gene>
<dbReference type="InterPro" id="IPR006143">
    <property type="entry name" value="RND_pump_MFP"/>
</dbReference>
<proteinExistence type="inferred from homology"/>
<dbReference type="Pfam" id="PF02687">
    <property type="entry name" value="FtsX"/>
    <property type="match status" value="1"/>
</dbReference>
<comment type="similarity">
    <text evidence="2">Belongs to the membrane fusion protein (MFP) (TC 8.A.1) family.</text>
</comment>
<comment type="subcellular location">
    <subcellularLocation>
        <location evidence="1">Cell membrane</location>
        <topology evidence="1">Multi-pass membrane protein</topology>
    </subcellularLocation>
</comment>
<reference evidence="12 13" key="1">
    <citation type="submission" date="2019-07" db="EMBL/GenBank/DDBJ databases">
        <title>Tepidimonas aquatica CLN-1 draft genome.</title>
        <authorList>
            <person name="Da Costa M.S."/>
            <person name="Froufe H.J.C."/>
            <person name="Egas C."/>
            <person name="Albuquerque L."/>
        </authorList>
    </citation>
    <scope>NUCLEOTIDE SEQUENCE [LARGE SCALE GENOMIC DNA]</scope>
    <source>
        <strain evidence="12 13">CLN-1</strain>
    </source>
</reference>
<dbReference type="SUPFAM" id="SSF111369">
    <property type="entry name" value="HlyD-like secretion proteins"/>
    <property type="match status" value="1"/>
</dbReference>
<feature type="coiled-coil region" evidence="7">
    <location>
        <begin position="88"/>
        <end position="167"/>
    </location>
</feature>
<dbReference type="EMBL" id="VJNA01000043">
    <property type="protein sequence ID" value="TSE20382.1"/>
    <property type="molecule type" value="Genomic_DNA"/>
</dbReference>
<dbReference type="RefSeq" id="WP_185969625.1">
    <property type="nucleotide sequence ID" value="NZ_VJNA01000043.1"/>
</dbReference>
<keyword evidence="12" id="KW-0449">Lipoprotein</keyword>
<dbReference type="NCBIfam" id="TIGR01730">
    <property type="entry name" value="RND_mfp"/>
    <property type="match status" value="1"/>
</dbReference>
<organism evidence="12 13">
    <name type="scientific">Tepidimonas aquatica</name>
    <dbReference type="NCBI Taxonomy" id="247482"/>
    <lineage>
        <taxon>Bacteria</taxon>
        <taxon>Pseudomonadati</taxon>
        <taxon>Pseudomonadota</taxon>
        <taxon>Betaproteobacteria</taxon>
        <taxon>Burkholderiales</taxon>
        <taxon>Tepidimonas</taxon>
    </lineage>
</organism>
<accession>A0A554W9X9</accession>
<keyword evidence="13" id="KW-1185">Reference proteome</keyword>
<evidence type="ECO:0000256" key="3">
    <source>
        <dbReference type="ARBA" id="ARBA00022475"/>
    </source>
</evidence>
<dbReference type="InterPro" id="IPR025857">
    <property type="entry name" value="MacB_PCD"/>
</dbReference>
<dbReference type="Gene3D" id="1.10.287.470">
    <property type="entry name" value="Helix hairpin bin"/>
    <property type="match status" value="1"/>
</dbReference>
<dbReference type="InterPro" id="IPR058792">
    <property type="entry name" value="Beta-barrel_RND_2"/>
</dbReference>
<feature type="domain" description="MacB-like periplasmic core" evidence="10">
    <location>
        <begin position="296"/>
        <end position="530"/>
    </location>
</feature>
<feature type="domain" description="CusB-like beta-barrel" evidence="11">
    <location>
        <begin position="205"/>
        <end position="273"/>
    </location>
</feature>
<protein>
    <submittedName>
        <fullName evidence="12">Lipoprotein-releasing system transmembrane protein LolE</fullName>
    </submittedName>
</protein>
<keyword evidence="5 8" id="KW-1133">Transmembrane helix</keyword>
<sequence length="685" mass="71649">MAGRIRWWLAGAAVALASGAVLWAQRPTPVRTFTLAERPVQTSVVATGRVAPARETTLASTLTGRVVATPVAEGTAVRAATVLVALEADEWQAALAQAEAQRQDARGQWAEAERQWQRQRELHAQGFLSAAALDAADRARDAARRRFDQAEAAVQQARARRAQATVRAPADGVLLARLVEVGDGVTPGKALLRFAVEGTPRILLDLDERDLGALAVGQPAAVRADAWPDQRIAARVQRLAAQVDGARGTVEVELTPTEDASRLLPGMTVSAEIITGAPKPRLLLPLTALRDGRFQTALILGGVTVGVAVVVYITAIINGLQANIIDRTLSAQAHVVLRPAERVNQRAWGARDSADGVVTLADVRKRTQREATVADAPAVLATVRAVPGVAAAAALAVGPGVAQQGGVRKAVSLLGVELAGYQQVIRLDDKLRAGVLALQAGEALIGTELAADLGLTPGSRLRLQSAAGESLSVRVAGVLDYGIQDLNRRRVLLPLRDAQSLLGYGLDVTEIDVRAERLFDAEALAADLRRATGLMADSWQAANGQLVTALRSQSASSLMIRAFVTVAVALGIASVLVVSVVQRQREIGILRAMGTPRHRILGVFLLQGGIVGLGGSLLGAGLGGALAVGFTRIARNADGSPLFPIVLGAELFVSTAVLATAVGVLAAWLPALRASRLDPLKAIRG</sequence>
<keyword evidence="6 8" id="KW-0472">Membrane</keyword>
<feature type="transmembrane region" description="Helical" evidence="8">
    <location>
        <begin position="642"/>
        <end position="669"/>
    </location>
</feature>
<keyword evidence="4 8" id="KW-0812">Transmembrane</keyword>
<dbReference type="Gene3D" id="2.40.50.100">
    <property type="match status" value="1"/>
</dbReference>
<dbReference type="PANTHER" id="PTHR30469">
    <property type="entry name" value="MULTIDRUG RESISTANCE PROTEIN MDTA"/>
    <property type="match status" value="1"/>
</dbReference>
<dbReference type="Pfam" id="PF25954">
    <property type="entry name" value="Beta-barrel_RND_2"/>
    <property type="match status" value="1"/>
</dbReference>
<evidence type="ECO:0000256" key="4">
    <source>
        <dbReference type="ARBA" id="ARBA00022692"/>
    </source>
</evidence>
<dbReference type="Proteomes" id="UP000318554">
    <property type="component" value="Unassembled WGS sequence"/>
</dbReference>
<evidence type="ECO:0000259" key="11">
    <source>
        <dbReference type="Pfam" id="PF25954"/>
    </source>
</evidence>
<dbReference type="GO" id="GO:0015562">
    <property type="term" value="F:efflux transmembrane transporter activity"/>
    <property type="evidence" value="ECO:0007669"/>
    <property type="project" value="TreeGrafter"/>
</dbReference>
<evidence type="ECO:0000256" key="5">
    <source>
        <dbReference type="ARBA" id="ARBA00022989"/>
    </source>
</evidence>
<evidence type="ECO:0000313" key="12">
    <source>
        <dbReference type="EMBL" id="TSE20382.1"/>
    </source>
</evidence>
<evidence type="ECO:0000256" key="8">
    <source>
        <dbReference type="SAM" id="Phobius"/>
    </source>
</evidence>
<evidence type="ECO:0000256" key="7">
    <source>
        <dbReference type="SAM" id="Coils"/>
    </source>
</evidence>
<name>A0A554W9X9_9BURK</name>
<evidence type="ECO:0000256" key="1">
    <source>
        <dbReference type="ARBA" id="ARBA00004651"/>
    </source>
</evidence>
<dbReference type="Pfam" id="PF12704">
    <property type="entry name" value="MacB_PCD"/>
    <property type="match status" value="1"/>
</dbReference>
<keyword evidence="7" id="KW-0175">Coiled coil</keyword>
<keyword evidence="3" id="KW-1003">Cell membrane</keyword>
<dbReference type="PANTHER" id="PTHR30469:SF15">
    <property type="entry name" value="HLYD FAMILY OF SECRETION PROTEINS"/>
    <property type="match status" value="1"/>
</dbReference>
<feature type="transmembrane region" description="Helical" evidence="8">
    <location>
        <begin position="558"/>
        <end position="581"/>
    </location>
</feature>
<feature type="transmembrane region" description="Helical" evidence="8">
    <location>
        <begin position="601"/>
        <end position="630"/>
    </location>
</feature>
<dbReference type="Gene3D" id="2.40.30.170">
    <property type="match status" value="1"/>
</dbReference>
<evidence type="ECO:0000259" key="10">
    <source>
        <dbReference type="Pfam" id="PF12704"/>
    </source>
</evidence>